<name>A0A4Z0AF34_9PSED</name>
<evidence type="ECO:0000313" key="1">
    <source>
        <dbReference type="EMBL" id="TFY85235.1"/>
    </source>
</evidence>
<keyword evidence="2" id="KW-1185">Reference proteome</keyword>
<evidence type="ECO:0000313" key="2">
    <source>
        <dbReference type="Proteomes" id="UP000297391"/>
    </source>
</evidence>
<gene>
    <name evidence="1" type="ORF">DYL59_26400</name>
</gene>
<organism evidence="1 2">
    <name type="scientific">Pseudomonas kairouanensis</name>
    <dbReference type="NCBI Taxonomy" id="2293832"/>
    <lineage>
        <taxon>Bacteria</taxon>
        <taxon>Pseudomonadati</taxon>
        <taxon>Pseudomonadota</taxon>
        <taxon>Gammaproteobacteria</taxon>
        <taxon>Pseudomonadales</taxon>
        <taxon>Pseudomonadaceae</taxon>
        <taxon>Pseudomonas</taxon>
    </lineage>
</organism>
<sequence>MPIDLSFIASISGKGISLVGRLDQVHLRYLLKAAENLCMNDVAHERSLFIIAMIIYLLVPARFLSGSKTWKPMLSNFTKDVEREELSYSVIDSGSAYKLVAPSEFKTYLKRYLNSREILFKSGKLPNSALFTTLSGRPGLTIRQLSNIVKEISVEAAHLMAFDGFAQSTIDQMACARLDSIRTASIMHSIDTSGFWATRSRLGYESLNALHNRYAVDSSRVFE</sequence>
<dbReference type="EMBL" id="QUZU01000047">
    <property type="protein sequence ID" value="TFY85235.1"/>
    <property type="molecule type" value="Genomic_DNA"/>
</dbReference>
<comment type="caution">
    <text evidence="1">The sequence shown here is derived from an EMBL/GenBank/DDBJ whole genome shotgun (WGS) entry which is preliminary data.</text>
</comment>
<reference evidence="1 2" key="1">
    <citation type="journal article" date="2019" name="Syst. Appl. Microbiol.">
        <title>New species of pathogenic Pseudomonas isolated from citrus in Tunisia: Proposal of Pseudomonas kairouanensis sp. nov. and Pseudomonas nabeulensis sp. nov.</title>
        <authorList>
            <person name="Oueslati M."/>
            <person name="Mulet M."/>
            <person name="Gomila M."/>
            <person name="Berge O."/>
            <person name="Hajlaoui M.R."/>
            <person name="Lalucat J."/>
            <person name="Sadfi-Zouaoui N."/>
            <person name="Garcia-Valdes E."/>
        </authorList>
    </citation>
    <scope>NUCLEOTIDE SEQUENCE [LARGE SCALE GENOMIC DNA]</scope>
    <source>
        <strain evidence="1 2">KC12</strain>
    </source>
</reference>
<proteinExistence type="predicted"/>
<protein>
    <submittedName>
        <fullName evidence="1">Uncharacterized protein</fullName>
    </submittedName>
</protein>
<dbReference type="Proteomes" id="UP000297391">
    <property type="component" value="Unassembled WGS sequence"/>
</dbReference>
<dbReference type="AlphaFoldDB" id="A0A4Z0AF34"/>
<accession>A0A4Z0AF34</accession>